<evidence type="ECO:0000256" key="1">
    <source>
        <dbReference type="ARBA" id="ARBA00003788"/>
    </source>
</evidence>
<dbReference type="InterPro" id="IPR000192">
    <property type="entry name" value="Aminotrans_V_dom"/>
</dbReference>
<comment type="catalytic activity">
    <reaction evidence="5">
        <text>N(6)-[(R)-lipoyl]-L-lysyl-[glycine-cleavage complex H protein] + glycine + H(+) = N(6)-[(R)-S(8)-aminomethyldihydrolipoyl]-L-lysyl-[glycine-cleavage complex H protein] + CO2</text>
        <dbReference type="Rhea" id="RHEA:24304"/>
        <dbReference type="Rhea" id="RHEA-COMP:10494"/>
        <dbReference type="Rhea" id="RHEA-COMP:10495"/>
        <dbReference type="ChEBI" id="CHEBI:15378"/>
        <dbReference type="ChEBI" id="CHEBI:16526"/>
        <dbReference type="ChEBI" id="CHEBI:57305"/>
        <dbReference type="ChEBI" id="CHEBI:83099"/>
        <dbReference type="ChEBI" id="CHEBI:83143"/>
        <dbReference type="EC" id="1.4.4.2"/>
    </reaction>
</comment>
<accession>A0ABP7RW54</accession>
<dbReference type="SUPFAM" id="SSF53383">
    <property type="entry name" value="PLP-dependent transferases"/>
    <property type="match status" value="1"/>
</dbReference>
<dbReference type="PANTHER" id="PTHR11773">
    <property type="entry name" value="GLYCINE DEHYDROGENASE, DECARBOXYLATING"/>
    <property type="match status" value="1"/>
</dbReference>
<feature type="region of interest" description="Disordered" evidence="6">
    <location>
        <begin position="1"/>
        <end position="20"/>
    </location>
</feature>
<feature type="domain" description="Aminotransferase class V" evidence="7">
    <location>
        <begin position="189"/>
        <end position="302"/>
    </location>
</feature>
<dbReference type="InterPro" id="IPR020581">
    <property type="entry name" value="GDC_P"/>
</dbReference>
<comment type="caution">
    <text evidence="9">The sequence shown here is derived from an EMBL/GenBank/DDBJ whole genome shotgun (WGS) entry which is preliminary data.</text>
</comment>
<dbReference type="Gene3D" id="6.20.440.10">
    <property type="match status" value="1"/>
</dbReference>
<dbReference type="Pfam" id="PF00266">
    <property type="entry name" value="Aminotran_5"/>
    <property type="match status" value="1"/>
</dbReference>
<evidence type="ECO:0000313" key="10">
    <source>
        <dbReference type="Proteomes" id="UP001501310"/>
    </source>
</evidence>
<evidence type="ECO:0000256" key="6">
    <source>
        <dbReference type="SAM" id="MobiDB-lite"/>
    </source>
</evidence>
<keyword evidence="10" id="KW-1185">Reference proteome</keyword>
<proteinExistence type="predicted"/>
<name>A0ABP7RW54_9SPHN</name>
<dbReference type="EMBL" id="BAAAZD010000001">
    <property type="protein sequence ID" value="GAA4003042.1"/>
    <property type="molecule type" value="Genomic_DNA"/>
</dbReference>
<sequence>MTINQSGWKPSSPVQGLTDTGTVTGNRALMLEEALIFEIGDSDTTGVDIEVQAASSKSALGGLLRSTPIGLPGLTEPETVRHYTRLSRQNYAIDLGLFPLGSCTMKHNPRLNEKVARLPGFADIHPLAPRETVSGALELINTLAHWLIELTGMHGVAMSPKAGAHGELCGILCIRAALEARGDPRSVVLVPESAHGTNPATAAFAGYRVENIPATEAGRVDLEALKARLGPDVAAVMITNPNTCGLFEPDMKAISDAVHAAGGFVYCDGANFNAIVGKVRPGDLGVDAMHINLHKTFSTPHGGGGPGSGPVVLSEALSPFGPLPYTARTADGVVHLIEEEQADAFSDEHFGGRLQSFGRMTAFHGQMGMFTRALAYILSHGADGLMQVAEDAVLNANYILRSLEDVLDAPFAHSGPCMHEALFSDKGFGEGISTLDLAKALIDEGFHPMTMYFPLVVHGAMLVEPTETESKAALDQFIAALRHVAERARAGDESLKTAPNYAPRRRLDETLAARKPVVAWREAVPAAGEAPTPSEVGDR</sequence>
<dbReference type="Proteomes" id="UP001501310">
    <property type="component" value="Unassembled WGS sequence"/>
</dbReference>
<comment type="function">
    <text evidence="1">The glycine cleavage system catalyzes the degradation of glycine. The P protein binds the alpha-amino group of glycine through its pyridoxal phosphate cofactor; CO(2) is released and the remaining methylamine moiety is then transferred to the lipoamide cofactor of the H protein.</text>
</comment>
<dbReference type="NCBIfam" id="NF003346">
    <property type="entry name" value="PRK04366.1"/>
    <property type="match status" value="1"/>
</dbReference>
<gene>
    <name evidence="9" type="primary">gcvPB</name>
    <name evidence="9" type="ORF">GCM10022211_13150</name>
</gene>
<evidence type="ECO:0000256" key="5">
    <source>
        <dbReference type="ARBA" id="ARBA00049026"/>
    </source>
</evidence>
<evidence type="ECO:0000259" key="7">
    <source>
        <dbReference type="Pfam" id="PF00266"/>
    </source>
</evidence>
<dbReference type="EC" id="1.4.4.2" evidence="2"/>
<keyword evidence="4" id="KW-0560">Oxidoreductase</keyword>
<protein>
    <recommendedName>
        <fullName evidence="2">glycine dehydrogenase (aminomethyl-transferring)</fullName>
        <ecNumber evidence="2">1.4.4.2</ecNumber>
    </recommendedName>
</protein>
<keyword evidence="3" id="KW-0663">Pyridoxal phosphate</keyword>
<reference evidence="10" key="1">
    <citation type="journal article" date="2019" name="Int. J. Syst. Evol. Microbiol.">
        <title>The Global Catalogue of Microorganisms (GCM) 10K type strain sequencing project: providing services to taxonomists for standard genome sequencing and annotation.</title>
        <authorList>
            <consortium name="The Broad Institute Genomics Platform"/>
            <consortium name="The Broad Institute Genome Sequencing Center for Infectious Disease"/>
            <person name="Wu L."/>
            <person name="Ma J."/>
        </authorList>
    </citation>
    <scope>NUCLEOTIDE SEQUENCE [LARGE SCALE GENOMIC DNA]</scope>
    <source>
        <strain evidence="10">JCM 16603</strain>
    </source>
</reference>
<dbReference type="InterPro" id="IPR015422">
    <property type="entry name" value="PyrdxlP-dep_Trfase_small"/>
</dbReference>
<dbReference type="InterPro" id="IPR015424">
    <property type="entry name" value="PyrdxlP-dep_Trfase"/>
</dbReference>
<dbReference type="Gene3D" id="3.40.640.10">
    <property type="entry name" value="Type I PLP-dependent aspartate aminotransferase-like (Major domain)"/>
    <property type="match status" value="1"/>
</dbReference>
<organism evidence="9 10">
    <name type="scientific">Sphingomonas humi</name>
    <dbReference type="NCBI Taxonomy" id="335630"/>
    <lineage>
        <taxon>Bacteria</taxon>
        <taxon>Pseudomonadati</taxon>
        <taxon>Pseudomonadota</taxon>
        <taxon>Alphaproteobacteria</taxon>
        <taxon>Sphingomonadales</taxon>
        <taxon>Sphingomonadaceae</taxon>
        <taxon>Sphingomonas</taxon>
    </lineage>
</organism>
<evidence type="ECO:0000256" key="3">
    <source>
        <dbReference type="ARBA" id="ARBA00022898"/>
    </source>
</evidence>
<dbReference type="InterPro" id="IPR049316">
    <property type="entry name" value="GDC-P_C"/>
</dbReference>
<dbReference type="RefSeq" id="WP_344709378.1">
    <property type="nucleotide sequence ID" value="NZ_BAAAZD010000001.1"/>
</dbReference>
<evidence type="ECO:0000313" key="9">
    <source>
        <dbReference type="EMBL" id="GAA4003042.1"/>
    </source>
</evidence>
<evidence type="ECO:0000259" key="8">
    <source>
        <dbReference type="Pfam" id="PF21478"/>
    </source>
</evidence>
<evidence type="ECO:0000256" key="2">
    <source>
        <dbReference type="ARBA" id="ARBA00012134"/>
    </source>
</evidence>
<dbReference type="PANTHER" id="PTHR11773:SF1">
    <property type="entry name" value="GLYCINE DEHYDROGENASE (DECARBOXYLATING), MITOCHONDRIAL"/>
    <property type="match status" value="1"/>
</dbReference>
<feature type="domain" description="Glycine dehydrogenase C-terminal" evidence="8">
    <location>
        <begin position="390"/>
        <end position="489"/>
    </location>
</feature>
<evidence type="ECO:0000256" key="4">
    <source>
        <dbReference type="ARBA" id="ARBA00023002"/>
    </source>
</evidence>
<dbReference type="Pfam" id="PF21478">
    <property type="entry name" value="GcvP2_C"/>
    <property type="match status" value="1"/>
</dbReference>
<dbReference type="InterPro" id="IPR015421">
    <property type="entry name" value="PyrdxlP-dep_Trfase_major"/>
</dbReference>
<dbReference type="Gene3D" id="3.90.1150.10">
    <property type="entry name" value="Aspartate Aminotransferase, domain 1"/>
    <property type="match status" value="1"/>
</dbReference>